<comment type="caution">
    <text evidence="5">The sequence shown here is derived from an EMBL/GenBank/DDBJ whole genome shotgun (WGS) entry which is preliminary data.</text>
</comment>
<dbReference type="RefSeq" id="WP_045978715.1">
    <property type="nucleotide sequence ID" value="NZ_JXXY01000004.1"/>
</dbReference>
<dbReference type="PANTHER" id="PTHR34874">
    <property type="entry name" value="PROTEIN YCHN"/>
    <property type="match status" value="1"/>
</dbReference>
<protein>
    <submittedName>
        <fullName evidence="5">tRNA 2-thiouridine-synthesizing protein</fullName>
    </submittedName>
</protein>
<keyword evidence="6" id="KW-1185">Reference proteome</keyword>
<dbReference type="InterPro" id="IPR003787">
    <property type="entry name" value="Sulphur_relay_DsrE/F-like"/>
</dbReference>
<dbReference type="InterPro" id="IPR017463">
    <property type="entry name" value="Sulphur_relay_TusD/DsrE"/>
</dbReference>
<dbReference type="GO" id="GO:0097163">
    <property type="term" value="F:sulfur carrier activity"/>
    <property type="evidence" value="ECO:0007669"/>
    <property type="project" value="TreeGrafter"/>
</dbReference>
<comment type="subcellular location">
    <subcellularLocation>
        <location evidence="1">Cytoplasm</location>
    </subcellularLocation>
</comment>
<dbReference type="Gene3D" id="3.40.1260.10">
    <property type="entry name" value="DsrEFH-like"/>
    <property type="match status" value="1"/>
</dbReference>
<sequence length="117" mass="12945">MASFVLSLHSAPSDAITLVALKRFVDNALSLGHQIKTVFLYQDGVYHALDQFDVSSDEFDVAALWQQLFDSGIELSLCITAANKRGIDTEQVKLFTVSGLAEFAMLATDADRWVQFK</sequence>
<name>A0A0F4PV72_9GAMM</name>
<dbReference type="AlphaFoldDB" id="A0A0F4PV72"/>
<reference evidence="5 6" key="1">
    <citation type="journal article" date="2015" name="BMC Genomics">
        <title>Genome mining reveals unlocked bioactive potential of marine Gram-negative bacteria.</title>
        <authorList>
            <person name="Machado H."/>
            <person name="Sonnenschein E.C."/>
            <person name="Melchiorsen J."/>
            <person name="Gram L."/>
        </authorList>
    </citation>
    <scope>NUCLEOTIDE SEQUENCE [LARGE SCALE GENOMIC DNA]</scope>
    <source>
        <strain evidence="5 6">S3137</strain>
    </source>
</reference>
<keyword evidence="4" id="KW-0808">Transferase</keyword>
<dbReference type="eggNOG" id="COG1553">
    <property type="taxonomic scope" value="Bacteria"/>
</dbReference>
<dbReference type="GO" id="GO:0002143">
    <property type="term" value="P:tRNA wobble position uridine thiolation"/>
    <property type="evidence" value="ECO:0007669"/>
    <property type="project" value="TreeGrafter"/>
</dbReference>
<dbReference type="PANTHER" id="PTHR34874:SF3">
    <property type="entry name" value="SULFURTRANSFERASE TUSD"/>
    <property type="match status" value="1"/>
</dbReference>
<dbReference type="Pfam" id="PF02635">
    <property type="entry name" value="DsrE"/>
    <property type="match status" value="1"/>
</dbReference>
<dbReference type="Proteomes" id="UP000033664">
    <property type="component" value="Unassembled WGS sequence"/>
</dbReference>
<dbReference type="EMBL" id="JXXZ01000003">
    <property type="protein sequence ID" value="KJZ01338.1"/>
    <property type="molecule type" value="Genomic_DNA"/>
</dbReference>
<dbReference type="SUPFAM" id="SSF75169">
    <property type="entry name" value="DsrEFH-like"/>
    <property type="match status" value="1"/>
</dbReference>
<keyword evidence="3" id="KW-0963">Cytoplasm</keyword>
<dbReference type="GO" id="GO:0016783">
    <property type="term" value="F:sulfurtransferase activity"/>
    <property type="evidence" value="ECO:0007669"/>
    <property type="project" value="InterPro"/>
</dbReference>
<evidence type="ECO:0000313" key="6">
    <source>
        <dbReference type="Proteomes" id="UP000033664"/>
    </source>
</evidence>
<evidence type="ECO:0000256" key="3">
    <source>
        <dbReference type="ARBA" id="ARBA00022490"/>
    </source>
</evidence>
<dbReference type="InterPro" id="IPR027396">
    <property type="entry name" value="DsrEFH-like"/>
</dbReference>
<dbReference type="GO" id="GO:1990228">
    <property type="term" value="C:sulfurtransferase complex"/>
    <property type="evidence" value="ECO:0007669"/>
    <property type="project" value="TreeGrafter"/>
</dbReference>
<dbReference type="OrthoDB" id="9787483at2"/>
<dbReference type="NCBIfam" id="TIGR03012">
    <property type="entry name" value="sulf_tusD_dsrE"/>
    <property type="match status" value="1"/>
</dbReference>
<organism evidence="5 6">
    <name type="scientific">Pseudoalteromonas ruthenica</name>
    <dbReference type="NCBI Taxonomy" id="151081"/>
    <lineage>
        <taxon>Bacteria</taxon>
        <taxon>Pseudomonadati</taxon>
        <taxon>Pseudomonadota</taxon>
        <taxon>Gammaproteobacteria</taxon>
        <taxon>Alteromonadales</taxon>
        <taxon>Pseudoalteromonadaceae</taxon>
        <taxon>Pseudoalteromonas</taxon>
    </lineage>
</organism>
<dbReference type="GeneID" id="58227526"/>
<evidence type="ECO:0000256" key="4">
    <source>
        <dbReference type="ARBA" id="ARBA00022679"/>
    </source>
</evidence>
<accession>A0A0F4PV72</accession>
<evidence type="ECO:0000256" key="1">
    <source>
        <dbReference type="ARBA" id="ARBA00004496"/>
    </source>
</evidence>
<comment type="similarity">
    <text evidence="2">Belongs to the DsrE/TusD family.</text>
</comment>
<evidence type="ECO:0000256" key="2">
    <source>
        <dbReference type="ARBA" id="ARBA00007067"/>
    </source>
</evidence>
<evidence type="ECO:0000313" key="5">
    <source>
        <dbReference type="EMBL" id="KJZ01338.1"/>
    </source>
</evidence>
<gene>
    <name evidence="5" type="ORF">TW72_03385</name>
</gene>
<proteinExistence type="inferred from homology"/>
<dbReference type="PATRIC" id="fig|151081.8.peg.974"/>